<dbReference type="AlphaFoldDB" id="A0A381VY96"/>
<sequence>MAELKPGSRWASQVCTTEVIVVRSPGGDVNLECGGSTMVPPGEGGLNGSPDAAASEGSQLGKRYVDGDDALEILCTKPGDGSLGVGGTLLGLKEAKPLPASD</sequence>
<gene>
    <name evidence="2" type="ORF">METZ01_LOCUS98109</name>
</gene>
<accession>A0A381VY96</accession>
<reference evidence="2" key="1">
    <citation type="submission" date="2018-05" db="EMBL/GenBank/DDBJ databases">
        <authorList>
            <person name="Lanie J.A."/>
            <person name="Ng W.-L."/>
            <person name="Kazmierczak K.M."/>
            <person name="Andrzejewski T.M."/>
            <person name="Davidsen T.M."/>
            <person name="Wayne K.J."/>
            <person name="Tettelin H."/>
            <person name="Glass J.I."/>
            <person name="Rusch D."/>
            <person name="Podicherti R."/>
            <person name="Tsui H.-C.T."/>
            <person name="Winkler M.E."/>
        </authorList>
    </citation>
    <scope>NUCLEOTIDE SEQUENCE</scope>
</reference>
<name>A0A381VY96_9ZZZZ</name>
<evidence type="ECO:0000313" key="2">
    <source>
        <dbReference type="EMBL" id="SVA45255.1"/>
    </source>
</evidence>
<organism evidence="2">
    <name type="scientific">marine metagenome</name>
    <dbReference type="NCBI Taxonomy" id="408172"/>
    <lineage>
        <taxon>unclassified sequences</taxon>
        <taxon>metagenomes</taxon>
        <taxon>ecological metagenomes</taxon>
    </lineage>
</organism>
<dbReference type="EMBL" id="UINC01010147">
    <property type="protein sequence ID" value="SVA45255.1"/>
    <property type="molecule type" value="Genomic_DNA"/>
</dbReference>
<feature type="region of interest" description="Disordered" evidence="1">
    <location>
        <begin position="34"/>
        <end position="58"/>
    </location>
</feature>
<evidence type="ECO:0000256" key="1">
    <source>
        <dbReference type="SAM" id="MobiDB-lite"/>
    </source>
</evidence>
<protein>
    <submittedName>
        <fullName evidence="2">Uncharacterized protein</fullName>
    </submittedName>
</protein>
<proteinExistence type="predicted"/>